<dbReference type="PROSITE" id="PS50102">
    <property type="entry name" value="RRM"/>
    <property type="match status" value="1"/>
</dbReference>
<name>A0A445MAU9_ENSVE</name>
<evidence type="ECO:0000313" key="3">
    <source>
        <dbReference type="EMBL" id="RZR71381.1"/>
    </source>
</evidence>
<feature type="non-terminal residue" evidence="3">
    <location>
        <position position="1"/>
    </location>
</feature>
<organism evidence="3">
    <name type="scientific">Ensete ventricosum</name>
    <name type="common">Abyssinian banana</name>
    <name type="synonym">Musa ensete</name>
    <dbReference type="NCBI Taxonomy" id="4639"/>
    <lineage>
        <taxon>Eukaryota</taxon>
        <taxon>Viridiplantae</taxon>
        <taxon>Streptophyta</taxon>
        <taxon>Embryophyta</taxon>
        <taxon>Tracheophyta</taxon>
        <taxon>Spermatophyta</taxon>
        <taxon>Magnoliopsida</taxon>
        <taxon>Liliopsida</taxon>
        <taxon>Zingiberales</taxon>
        <taxon>Musaceae</taxon>
        <taxon>Ensete</taxon>
    </lineage>
</organism>
<sequence>VYHINPNALDMTIQDYLVQHLRDSWQRPFHPLEKSRKVKYIKYWLSLCHSAVKIITSKSSKQSLGLAYIWFAHEQDALMAVKEMNGKFLDGRFIAVTIAEAESPSKQVRPKPYRF</sequence>
<proteinExistence type="predicted"/>
<dbReference type="Proteomes" id="UP000290560">
    <property type="component" value="Unassembled WGS sequence"/>
</dbReference>
<dbReference type="EMBL" id="KV875525">
    <property type="protein sequence ID" value="RZR71381.1"/>
    <property type="molecule type" value="Genomic_DNA"/>
</dbReference>
<evidence type="ECO:0000259" key="2">
    <source>
        <dbReference type="PROSITE" id="PS50102"/>
    </source>
</evidence>
<dbReference type="InterPro" id="IPR012677">
    <property type="entry name" value="Nucleotide-bd_a/b_plait_sf"/>
</dbReference>
<reference evidence="3" key="1">
    <citation type="journal article" date="2018" name="Data Brief">
        <title>Genome sequence data from 17 accessions of Ensete ventricosum, a staple food crop for millions in Ethiopia.</title>
        <authorList>
            <person name="Yemataw Z."/>
            <person name="Muzemil S."/>
            <person name="Ambachew D."/>
            <person name="Tripathi L."/>
            <person name="Tesfaye K."/>
            <person name="Chala A."/>
            <person name="Farbos A."/>
            <person name="O'Neill P."/>
            <person name="Moore K."/>
            <person name="Grant M."/>
            <person name="Studholme D.J."/>
        </authorList>
    </citation>
    <scope>NUCLEOTIDE SEQUENCE [LARGE SCALE GENOMIC DNA]</scope>
    <source>
        <tissue evidence="3">Leaf</tissue>
    </source>
</reference>
<protein>
    <recommendedName>
        <fullName evidence="2">RRM domain-containing protein</fullName>
    </recommendedName>
</protein>
<dbReference type="Pfam" id="PF00076">
    <property type="entry name" value="RRM_1"/>
    <property type="match status" value="1"/>
</dbReference>
<dbReference type="SUPFAM" id="SSF54928">
    <property type="entry name" value="RNA-binding domain, RBD"/>
    <property type="match status" value="1"/>
</dbReference>
<dbReference type="InterPro" id="IPR035979">
    <property type="entry name" value="RBD_domain_sf"/>
</dbReference>
<evidence type="ECO:0000256" key="1">
    <source>
        <dbReference type="PROSITE-ProRule" id="PRU00176"/>
    </source>
</evidence>
<accession>A0A445MAU9</accession>
<keyword evidence="1" id="KW-0694">RNA-binding</keyword>
<feature type="domain" description="RRM" evidence="2">
    <location>
        <begin position="52"/>
        <end position="101"/>
    </location>
</feature>
<gene>
    <name evidence="3" type="ORF">BHM03_00004886</name>
</gene>
<dbReference type="Gene3D" id="3.30.70.330">
    <property type="match status" value="1"/>
</dbReference>
<dbReference type="AlphaFoldDB" id="A0A445MAU9"/>
<dbReference type="InterPro" id="IPR000504">
    <property type="entry name" value="RRM_dom"/>
</dbReference>
<dbReference type="GO" id="GO:0003723">
    <property type="term" value="F:RNA binding"/>
    <property type="evidence" value="ECO:0007669"/>
    <property type="project" value="UniProtKB-UniRule"/>
</dbReference>